<dbReference type="HOGENOM" id="CLU_544028_0_0_1"/>
<evidence type="ECO:0000313" key="2">
    <source>
        <dbReference type="Proteomes" id="UP000015100"/>
    </source>
</evidence>
<dbReference type="AlphaFoldDB" id="S8AIR4"/>
<proteinExistence type="predicted"/>
<dbReference type="EMBL" id="AQGS01000096">
    <property type="protein sequence ID" value="EPS42870.1"/>
    <property type="molecule type" value="Genomic_DNA"/>
</dbReference>
<name>S8AIR4_DACHA</name>
<evidence type="ECO:0000313" key="1">
    <source>
        <dbReference type="EMBL" id="EPS42870.1"/>
    </source>
</evidence>
<dbReference type="OrthoDB" id="5984008at2759"/>
<organism evidence="1 2">
    <name type="scientific">Dactylellina haptotyla (strain CBS 200.50)</name>
    <name type="common">Nematode-trapping fungus</name>
    <name type="synonym">Monacrosporium haptotylum</name>
    <dbReference type="NCBI Taxonomy" id="1284197"/>
    <lineage>
        <taxon>Eukaryota</taxon>
        <taxon>Fungi</taxon>
        <taxon>Dikarya</taxon>
        <taxon>Ascomycota</taxon>
        <taxon>Pezizomycotina</taxon>
        <taxon>Orbiliomycetes</taxon>
        <taxon>Orbiliales</taxon>
        <taxon>Orbiliaceae</taxon>
        <taxon>Dactylellina</taxon>
    </lineage>
</organism>
<accession>S8AIR4</accession>
<comment type="caution">
    <text evidence="1">The sequence shown here is derived from an EMBL/GenBank/DDBJ whole genome shotgun (WGS) entry which is preliminary data.</text>
</comment>
<dbReference type="STRING" id="1284197.S8AIR4"/>
<keyword evidence="2" id="KW-1185">Reference proteome</keyword>
<reference evidence="1 2" key="1">
    <citation type="journal article" date="2013" name="PLoS Genet.">
        <title>Genomic mechanisms accounting for the adaptation to parasitism in nematode-trapping fungi.</title>
        <authorList>
            <person name="Meerupati T."/>
            <person name="Andersson K.M."/>
            <person name="Friman E."/>
            <person name="Kumar D."/>
            <person name="Tunlid A."/>
            <person name="Ahren D."/>
        </authorList>
    </citation>
    <scope>NUCLEOTIDE SEQUENCE [LARGE SCALE GENOMIC DNA]</scope>
    <source>
        <strain evidence="1 2">CBS 200.50</strain>
    </source>
</reference>
<reference evidence="2" key="2">
    <citation type="submission" date="2013-04" db="EMBL/GenBank/DDBJ databases">
        <title>Genomic mechanisms accounting for the adaptation to parasitism in nematode-trapping fungi.</title>
        <authorList>
            <person name="Ahren D.G."/>
        </authorList>
    </citation>
    <scope>NUCLEOTIDE SEQUENCE [LARGE SCALE GENOMIC DNA]</scope>
    <source>
        <strain evidence="2">CBS 200.50</strain>
    </source>
</reference>
<protein>
    <submittedName>
        <fullName evidence="1">Uncharacterized protein</fullName>
    </submittedName>
</protein>
<dbReference type="Proteomes" id="UP000015100">
    <property type="component" value="Unassembled WGS sequence"/>
</dbReference>
<sequence>MVDSGLIDPTTISGPVPPAFPLSQNNLEKVMEYKHNEFGQLSTVARIDLPRGSHFCYITTQAPVPESSWSSIQTSKTDHIKLTSGLVYMNHSCAATIEVQTYLLDSNGEYPDGRAGELRVEWSRKQGQLSPSYTPVNIASIRELTNKVYSIETLPLEIQEQILEYILPSGPNVNIIIRDASTLEEENHFNVLPKNPPHPFARYVCSPKHKPALPAIRCRRECQNRKYKIVNKTGKGTYMYALSLIYQMSPIPINMLCVSKNIQRAVDSIWQRYRRHTKALLDSHIVLKERQNSRYCGSYEMIWFSDFVENPSDEMLELCRTRCRFILDLDTSVFATLSTMTTPIARNIRNIVVPSNMVLDTSWFGTLLGPIDSVGVIMGDQKEVPQWCLELFDGRYVDKVECLRSRRNLATAVNKVVNIPSNVKDNRKERLVYTIPDTPAVEVTPPDFTSQYSQYRLPVNRLSSSEVHDRGRYIFNAFRLGDDYYYQGRETVEEIVEFIET</sequence>
<gene>
    <name evidence="1" type="ORF">H072_3119</name>
</gene>